<keyword evidence="4" id="KW-0732">Signal</keyword>
<reference evidence="5" key="1">
    <citation type="journal article" date="2023" name="Science">
        <title>Genome structures resolve the early diversification of teleost fishes.</title>
        <authorList>
            <person name="Parey E."/>
            <person name="Louis A."/>
            <person name="Montfort J."/>
            <person name="Bouchez O."/>
            <person name="Roques C."/>
            <person name="Iampietro C."/>
            <person name="Lluch J."/>
            <person name="Castinel A."/>
            <person name="Donnadieu C."/>
            <person name="Desvignes T."/>
            <person name="Floi Bucao C."/>
            <person name="Jouanno E."/>
            <person name="Wen M."/>
            <person name="Mejri S."/>
            <person name="Dirks R."/>
            <person name="Jansen H."/>
            <person name="Henkel C."/>
            <person name="Chen W.J."/>
            <person name="Zahm M."/>
            <person name="Cabau C."/>
            <person name="Klopp C."/>
            <person name="Thompson A.W."/>
            <person name="Robinson-Rechavi M."/>
            <person name="Braasch I."/>
            <person name="Lecointre G."/>
            <person name="Bobe J."/>
            <person name="Postlethwait J.H."/>
            <person name="Berthelot C."/>
            <person name="Roest Crollius H."/>
            <person name="Guiguen Y."/>
        </authorList>
    </citation>
    <scope>NUCLEOTIDE SEQUENCE</scope>
    <source>
        <strain evidence="5">NC1722</strain>
    </source>
</reference>
<dbReference type="Gene3D" id="1.10.287.210">
    <property type="match status" value="1"/>
</dbReference>
<feature type="region of interest" description="Disordered" evidence="2">
    <location>
        <begin position="21"/>
        <end position="85"/>
    </location>
</feature>
<accession>A0AAD7WN47</accession>
<evidence type="ECO:0000313" key="6">
    <source>
        <dbReference type="Proteomes" id="UP001221898"/>
    </source>
</evidence>
<dbReference type="AlphaFoldDB" id="A0AAD7WN47"/>
<evidence type="ECO:0000256" key="3">
    <source>
        <dbReference type="SAM" id="Phobius"/>
    </source>
</evidence>
<keyword evidence="3" id="KW-0812">Transmembrane</keyword>
<keyword evidence="3" id="KW-1133">Transmembrane helix</keyword>
<feature type="chain" id="PRO_5042059974" description="Envelope protein" evidence="4">
    <location>
        <begin position="17"/>
        <end position="508"/>
    </location>
</feature>
<evidence type="ECO:0000256" key="1">
    <source>
        <dbReference type="ARBA" id="ARBA00023157"/>
    </source>
</evidence>
<feature type="compositionally biased region" description="Polar residues" evidence="2">
    <location>
        <begin position="38"/>
        <end position="51"/>
    </location>
</feature>
<keyword evidence="3" id="KW-0472">Membrane</keyword>
<dbReference type="EMBL" id="JAINUG010000061">
    <property type="protein sequence ID" value="KAJ8402853.1"/>
    <property type="molecule type" value="Genomic_DNA"/>
</dbReference>
<feature type="signal peptide" evidence="4">
    <location>
        <begin position="1"/>
        <end position="16"/>
    </location>
</feature>
<evidence type="ECO:0000313" key="5">
    <source>
        <dbReference type="EMBL" id="KAJ8402853.1"/>
    </source>
</evidence>
<name>A0AAD7WN47_9TELE</name>
<evidence type="ECO:0000256" key="2">
    <source>
        <dbReference type="SAM" id="MobiDB-lite"/>
    </source>
</evidence>
<keyword evidence="1" id="KW-1015">Disulfide bond</keyword>
<gene>
    <name evidence="5" type="ORF">AAFF_G00361670</name>
</gene>
<dbReference type="SUPFAM" id="SSF58069">
    <property type="entry name" value="Virus ectodomain"/>
    <property type="match status" value="1"/>
</dbReference>
<dbReference type="Proteomes" id="UP001221898">
    <property type="component" value="Unassembled WGS sequence"/>
</dbReference>
<organism evidence="5 6">
    <name type="scientific">Aldrovandia affinis</name>
    <dbReference type="NCBI Taxonomy" id="143900"/>
    <lineage>
        <taxon>Eukaryota</taxon>
        <taxon>Metazoa</taxon>
        <taxon>Chordata</taxon>
        <taxon>Craniata</taxon>
        <taxon>Vertebrata</taxon>
        <taxon>Euteleostomi</taxon>
        <taxon>Actinopterygii</taxon>
        <taxon>Neopterygii</taxon>
        <taxon>Teleostei</taxon>
        <taxon>Notacanthiformes</taxon>
        <taxon>Halosauridae</taxon>
        <taxon>Aldrovandia</taxon>
    </lineage>
</organism>
<dbReference type="PANTHER" id="PTHR10424:SF73">
    <property type="entry name" value="ENDOGENOUS RETROVIRUS GROUP FC1 ENV POLYPROTEIN-RELATED"/>
    <property type="match status" value="1"/>
</dbReference>
<evidence type="ECO:0008006" key="7">
    <source>
        <dbReference type="Google" id="ProtNLM"/>
    </source>
</evidence>
<evidence type="ECO:0000256" key="4">
    <source>
        <dbReference type="SAM" id="SignalP"/>
    </source>
</evidence>
<sequence length="508" mass="55727">MQHLFFLLLTGWACVAHPLPRQKGSEMGTEGGDVLGLGTSTSPSQDSQYRSTEAAESGPRGSSEDRKKRRRQGRSSDEENTHHKNTLLMLAMKVKQAVNGSNCWVCFHNPQSAKMGMPMMAWPFRTADYCSDYYARSEFSPTWELRQAPMVAANLTQSCKCVPNYTEYKGWYIPHSICPNLPPSFQVTKQKGRVCFQVEGSTGTKTGDSTCETYISCNVSVGLMGADQSFADLTFPNGSSIKLTRGNSLDIEPLLCTSFTSGMHTWNNTYYICGSNAYSCLPANWSGSCYLAYVTPVAKVLDDISPTSLKRSRRKITETERFFAIAFPWYGTGKLAREVINLAATVESLANDTADAIGQISGELLALRTVEMQNRLALDYVLATQGGTCAIVGTDCCTYVPDKSMALSDLVKHIKKNVEPLHSYNSGEQWDLFGWIKGAVGGLGANIIQGVLMIAVIVITAYIFMTCIRQVCSGAVQPLGQMAVILRSRDQSADPADEEFRRMAGMDP</sequence>
<keyword evidence="6" id="KW-1185">Reference proteome</keyword>
<protein>
    <recommendedName>
        <fullName evidence="7">Envelope protein</fullName>
    </recommendedName>
</protein>
<dbReference type="PANTHER" id="PTHR10424">
    <property type="entry name" value="VIRAL ENVELOPE PROTEIN"/>
    <property type="match status" value="1"/>
</dbReference>
<dbReference type="InterPro" id="IPR018154">
    <property type="entry name" value="TLV/ENV_coat_polyprotein"/>
</dbReference>
<proteinExistence type="predicted"/>
<dbReference type="Pfam" id="PF00429">
    <property type="entry name" value="TLV_coat"/>
    <property type="match status" value="1"/>
</dbReference>
<comment type="caution">
    <text evidence="5">The sequence shown here is derived from an EMBL/GenBank/DDBJ whole genome shotgun (WGS) entry which is preliminary data.</text>
</comment>
<feature type="transmembrane region" description="Helical" evidence="3">
    <location>
        <begin position="447"/>
        <end position="465"/>
    </location>
</feature>